<evidence type="ECO:0000313" key="3">
    <source>
        <dbReference type="Proteomes" id="UP000187203"/>
    </source>
</evidence>
<organism evidence="2 3">
    <name type="scientific">Corchorus olitorius</name>
    <dbReference type="NCBI Taxonomy" id="93759"/>
    <lineage>
        <taxon>Eukaryota</taxon>
        <taxon>Viridiplantae</taxon>
        <taxon>Streptophyta</taxon>
        <taxon>Embryophyta</taxon>
        <taxon>Tracheophyta</taxon>
        <taxon>Spermatophyta</taxon>
        <taxon>Magnoliopsida</taxon>
        <taxon>eudicotyledons</taxon>
        <taxon>Gunneridae</taxon>
        <taxon>Pentapetalae</taxon>
        <taxon>rosids</taxon>
        <taxon>malvids</taxon>
        <taxon>Malvales</taxon>
        <taxon>Malvaceae</taxon>
        <taxon>Grewioideae</taxon>
        <taxon>Apeibeae</taxon>
        <taxon>Corchorus</taxon>
    </lineage>
</organism>
<protein>
    <submittedName>
        <fullName evidence="2">Proline-rich protein</fullName>
    </submittedName>
</protein>
<keyword evidence="1" id="KW-1133">Transmembrane helix</keyword>
<sequence length="145" mass="16837">MIESVEPARAVDFEGDLTFVMIMVLKVDLQCCRCYKKVKKLLNGWGMSSFMYVVDSFLNWRILALIVLGLFHIQQLFLVFSNSHSSYSFQNHLNGWQKLVETELETAQGGISELFQKKYVRPLLVRHVNSFQRGDPIEYDLVLVK</sequence>
<dbReference type="OrthoDB" id="6133115at2759"/>
<keyword evidence="3" id="KW-1185">Reference proteome</keyword>
<gene>
    <name evidence="2" type="ORF">COLO4_22206</name>
</gene>
<accession>A0A1R3INK1</accession>
<evidence type="ECO:0000313" key="2">
    <source>
        <dbReference type="EMBL" id="OMO84133.1"/>
    </source>
</evidence>
<reference evidence="3" key="1">
    <citation type="submission" date="2013-09" db="EMBL/GenBank/DDBJ databases">
        <title>Corchorus olitorius genome sequencing.</title>
        <authorList>
            <person name="Alam M."/>
            <person name="Haque M.S."/>
            <person name="Islam M.S."/>
            <person name="Emdad E.M."/>
            <person name="Islam M.M."/>
            <person name="Ahmed B."/>
            <person name="Halim A."/>
            <person name="Hossen Q.M.M."/>
            <person name="Hossain M.Z."/>
            <person name="Ahmed R."/>
            <person name="Khan M.M."/>
            <person name="Islam R."/>
            <person name="Rashid M.M."/>
            <person name="Khan S.A."/>
            <person name="Rahman M.S."/>
            <person name="Alam M."/>
            <person name="Yahiya A.S."/>
            <person name="Khan M.S."/>
            <person name="Azam M.S."/>
            <person name="Haque T."/>
            <person name="Lashkar M.Z.H."/>
            <person name="Akhand A.I."/>
            <person name="Morshed G."/>
            <person name="Roy S."/>
            <person name="Uddin K.S."/>
            <person name="Rabeya T."/>
            <person name="Hossain A.S."/>
            <person name="Chowdhury A."/>
            <person name="Snigdha A.R."/>
            <person name="Mortoza M.S."/>
            <person name="Matin S.A."/>
            <person name="Hoque S.M.E."/>
            <person name="Islam M.K."/>
            <person name="Roy D.K."/>
            <person name="Haider R."/>
            <person name="Moosa M.M."/>
            <person name="Elias S.M."/>
            <person name="Hasan A.M."/>
            <person name="Jahan S."/>
            <person name="Shafiuddin M."/>
            <person name="Mahmood N."/>
            <person name="Shommy N.S."/>
        </authorList>
    </citation>
    <scope>NUCLEOTIDE SEQUENCE [LARGE SCALE GENOMIC DNA]</scope>
    <source>
        <strain evidence="3">cv. O-4</strain>
    </source>
</reference>
<dbReference type="Proteomes" id="UP000187203">
    <property type="component" value="Unassembled WGS sequence"/>
</dbReference>
<dbReference type="EMBL" id="AWUE01017883">
    <property type="protein sequence ID" value="OMO84133.1"/>
    <property type="molecule type" value="Genomic_DNA"/>
</dbReference>
<evidence type="ECO:0000256" key="1">
    <source>
        <dbReference type="SAM" id="Phobius"/>
    </source>
</evidence>
<proteinExistence type="predicted"/>
<keyword evidence="1" id="KW-0812">Transmembrane</keyword>
<name>A0A1R3INK1_9ROSI</name>
<feature type="transmembrane region" description="Helical" evidence="1">
    <location>
        <begin position="58"/>
        <end position="80"/>
    </location>
</feature>
<comment type="caution">
    <text evidence="2">The sequence shown here is derived from an EMBL/GenBank/DDBJ whole genome shotgun (WGS) entry which is preliminary data.</text>
</comment>
<dbReference type="AlphaFoldDB" id="A0A1R3INK1"/>
<keyword evidence="1" id="KW-0472">Membrane</keyword>